<keyword evidence="1" id="KW-0812">Transmembrane</keyword>
<protein>
    <recommendedName>
        <fullName evidence="2">Thioredoxin domain-containing protein</fullName>
    </recommendedName>
</protein>
<evidence type="ECO:0000313" key="4">
    <source>
        <dbReference type="Proteomes" id="UP000004508"/>
    </source>
</evidence>
<feature type="transmembrane region" description="Helical" evidence="1">
    <location>
        <begin position="6"/>
        <end position="25"/>
    </location>
</feature>
<dbReference type="InterPro" id="IPR013766">
    <property type="entry name" value="Thioredoxin_domain"/>
</dbReference>
<accession>D6U1H5</accession>
<dbReference type="RefSeq" id="WP_007920874.1">
    <property type="nucleotide sequence ID" value="NZ_ADVG01000004.1"/>
</dbReference>
<dbReference type="CDD" id="cd02947">
    <property type="entry name" value="TRX_family"/>
    <property type="match status" value="1"/>
</dbReference>
<evidence type="ECO:0000313" key="3">
    <source>
        <dbReference type="EMBL" id="EFH82619.1"/>
    </source>
</evidence>
<organism evidence="3 4">
    <name type="scientific">Ktedonobacter racemifer DSM 44963</name>
    <dbReference type="NCBI Taxonomy" id="485913"/>
    <lineage>
        <taxon>Bacteria</taxon>
        <taxon>Bacillati</taxon>
        <taxon>Chloroflexota</taxon>
        <taxon>Ktedonobacteria</taxon>
        <taxon>Ktedonobacterales</taxon>
        <taxon>Ktedonobacteraceae</taxon>
        <taxon>Ktedonobacter</taxon>
    </lineage>
</organism>
<keyword evidence="4" id="KW-1185">Reference proteome</keyword>
<dbReference type="Gene3D" id="3.40.30.10">
    <property type="entry name" value="Glutaredoxin"/>
    <property type="match status" value="1"/>
</dbReference>
<keyword evidence="1" id="KW-0472">Membrane</keyword>
<dbReference type="eggNOG" id="COG0526">
    <property type="taxonomic scope" value="Bacteria"/>
</dbReference>
<dbReference type="PROSITE" id="PS51352">
    <property type="entry name" value="THIOREDOXIN_2"/>
    <property type="match status" value="1"/>
</dbReference>
<sequence>MSDVALRLGILLLVGIGAWLLVWVGKRFVATQRERALHAAPLFPQTPVDEKSMTPVRILAFSSPDCHQCHQLQAPALQRLLAARGEQVSVVEVDATSEHELTQTYHVLTVPSTVVLDANGKAHAVNYGFTPTPRLLKQVDDLLATRTFSQSSPSFFLSTSVV</sequence>
<dbReference type="Pfam" id="PF00085">
    <property type="entry name" value="Thioredoxin"/>
    <property type="match status" value="1"/>
</dbReference>
<dbReference type="OrthoDB" id="162305at2"/>
<keyword evidence="1" id="KW-1133">Transmembrane helix</keyword>
<dbReference type="SUPFAM" id="SSF52833">
    <property type="entry name" value="Thioredoxin-like"/>
    <property type="match status" value="1"/>
</dbReference>
<dbReference type="InterPro" id="IPR036249">
    <property type="entry name" value="Thioredoxin-like_sf"/>
</dbReference>
<dbReference type="Proteomes" id="UP000004508">
    <property type="component" value="Unassembled WGS sequence"/>
</dbReference>
<evidence type="ECO:0000259" key="2">
    <source>
        <dbReference type="PROSITE" id="PS51352"/>
    </source>
</evidence>
<name>D6U1H5_KTERA</name>
<dbReference type="STRING" id="485913.Krac_3452"/>
<evidence type="ECO:0000256" key="1">
    <source>
        <dbReference type="SAM" id="Phobius"/>
    </source>
</evidence>
<dbReference type="AlphaFoldDB" id="D6U1H5"/>
<reference evidence="3 4" key="1">
    <citation type="journal article" date="2011" name="Stand. Genomic Sci.">
        <title>Non-contiguous finished genome sequence and contextual data of the filamentous soil bacterium Ktedonobacter racemifer type strain (SOSP1-21).</title>
        <authorList>
            <person name="Chang Y.J."/>
            <person name="Land M."/>
            <person name="Hauser L."/>
            <person name="Chertkov O."/>
            <person name="Del Rio T.G."/>
            <person name="Nolan M."/>
            <person name="Copeland A."/>
            <person name="Tice H."/>
            <person name="Cheng J.F."/>
            <person name="Lucas S."/>
            <person name="Han C."/>
            <person name="Goodwin L."/>
            <person name="Pitluck S."/>
            <person name="Ivanova N."/>
            <person name="Ovchinikova G."/>
            <person name="Pati A."/>
            <person name="Chen A."/>
            <person name="Palaniappan K."/>
            <person name="Mavromatis K."/>
            <person name="Liolios K."/>
            <person name="Brettin T."/>
            <person name="Fiebig A."/>
            <person name="Rohde M."/>
            <person name="Abt B."/>
            <person name="Goker M."/>
            <person name="Detter J.C."/>
            <person name="Woyke T."/>
            <person name="Bristow J."/>
            <person name="Eisen J.A."/>
            <person name="Markowitz V."/>
            <person name="Hugenholtz P."/>
            <person name="Kyrpides N.C."/>
            <person name="Klenk H.P."/>
            <person name="Lapidus A."/>
        </authorList>
    </citation>
    <scope>NUCLEOTIDE SEQUENCE [LARGE SCALE GENOMIC DNA]</scope>
    <source>
        <strain evidence="4">DSM 44963</strain>
    </source>
</reference>
<gene>
    <name evidence="3" type="ORF">Krac_3452</name>
</gene>
<proteinExistence type="predicted"/>
<comment type="caution">
    <text evidence="3">The sequence shown here is derived from an EMBL/GenBank/DDBJ whole genome shotgun (WGS) entry which is preliminary data.</text>
</comment>
<feature type="domain" description="Thioredoxin" evidence="2">
    <location>
        <begin position="34"/>
        <end position="144"/>
    </location>
</feature>
<dbReference type="EMBL" id="ADVG01000004">
    <property type="protein sequence ID" value="EFH82619.1"/>
    <property type="molecule type" value="Genomic_DNA"/>
</dbReference>
<dbReference type="InParanoid" id="D6U1H5"/>